<dbReference type="EMBL" id="CP042305">
    <property type="protein sequence ID" value="QDZ13697.1"/>
    <property type="molecule type" value="Genomic_DNA"/>
</dbReference>
<dbReference type="Gene3D" id="1.20.810.10">
    <property type="entry name" value="Cytochrome Bc1 Complex, Chain C"/>
    <property type="match status" value="1"/>
</dbReference>
<keyword evidence="9 18" id="KW-0812">Transmembrane</keyword>
<protein>
    <recommendedName>
        <fullName evidence="4">Cytochrome bc1 complex cytochrome b subunit</fullName>
        <ecNumber evidence="3">7.1.1.8</ecNumber>
    </recommendedName>
    <alternativeName>
        <fullName evidence="17">Cytochrome bc1 reductase complex subunit QcrB</fullName>
    </alternativeName>
</protein>
<keyword evidence="13 18" id="KW-1133">Transmembrane helix</keyword>
<dbReference type="Proteomes" id="UP000320216">
    <property type="component" value="Chromosome"/>
</dbReference>
<evidence type="ECO:0000256" key="2">
    <source>
        <dbReference type="ARBA" id="ARBA00004651"/>
    </source>
</evidence>
<dbReference type="EC" id="7.1.1.8" evidence="3"/>
<dbReference type="Pfam" id="PF13631">
    <property type="entry name" value="Cytochrom_B_N_2"/>
    <property type="match status" value="1"/>
</dbReference>
<feature type="transmembrane region" description="Helical" evidence="18">
    <location>
        <begin position="149"/>
        <end position="169"/>
    </location>
</feature>
<feature type="domain" description="Cytochrome b/b6 N-terminal region profile" evidence="19">
    <location>
        <begin position="20"/>
        <end position="246"/>
    </location>
</feature>
<feature type="transmembrane region" description="Helical" evidence="18">
    <location>
        <begin position="53"/>
        <end position="72"/>
    </location>
</feature>
<gene>
    <name evidence="20" type="ORF">FPZ11_01805</name>
</gene>
<evidence type="ECO:0000259" key="19">
    <source>
        <dbReference type="PROSITE" id="PS51002"/>
    </source>
</evidence>
<feature type="transmembrane region" description="Helical" evidence="18">
    <location>
        <begin position="335"/>
        <end position="359"/>
    </location>
</feature>
<dbReference type="FunFam" id="1.20.810.10:FF:000007">
    <property type="entry name" value="Ubiquinol-cytochrome C reductase B subunit"/>
    <property type="match status" value="1"/>
</dbReference>
<dbReference type="GO" id="GO:0022904">
    <property type="term" value="P:respiratory electron transport chain"/>
    <property type="evidence" value="ECO:0007669"/>
    <property type="project" value="InterPro"/>
</dbReference>
<dbReference type="RefSeq" id="WP_146317876.1">
    <property type="nucleotide sequence ID" value="NZ_CP042305.1"/>
</dbReference>
<dbReference type="PROSITE" id="PS51002">
    <property type="entry name" value="CYTB_NTER"/>
    <property type="match status" value="1"/>
</dbReference>
<evidence type="ECO:0000256" key="17">
    <source>
        <dbReference type="ARBA" id="ARBA00029568"/>
    </source>
</evidence>
<evidence type="ECO:0000256" key="10">
    <source>
        <dbReference type="ARBA" id="ARBA00022723"/>
    </source>
</evidence>
<evidence type="ECO:0000256" key="18">
    <source>
        <dbReference type="SAM" id="Phobius"/>
    </source>
</evidence>
<evidence type="ECO:0000256" key="13">
    <source>
        <dbReference type="ARBA" id="ARBA00022989"/>
    </source>
</evidence>
<evidence type="ECO:0000256" key="16">
    <source>
        <dbReference type="ARBA" id="ARBA00029351"/>
    </source>
</evidence>
<dbReference type="PANTHER" id="PTHR19271">
    <property type="entry name" value="CYTOCHROME B"/>
    <property type="match status" value="1"/>
</dbReference>
<evidence type="ECO:0000256" key="3">
    <source>
        <dbReference type="ARBA" id="ARBA00012951"/>
    </source>
</evidence>
<feature type="transmembrane region" description="Helical" evidence="18">
    <location>
        <begin position="118"/>
        <end position="137"/>
    </location>
</feature>
<comment type="cofactor">
    <cofactor evidence="1">
        <name>heme</name>
        <dbReference type="ChEBI" id="CHEBI:30413"/>
    </cofactor>
</comment>
<feature type="transmembrane region" description="Helical" evidence="18">
    <location>
        <begin position="380"/>
        <end position="400"/>
    </location>
</feature>
<keyword evidence="11" id="KW-1278">Translocase</keyword>
<dbReference type="InterPro" id="IPR027387">
    <property type="entry name" value="Cytb/b6-like_sf"/>
</dbReference>
<comment type="catalytic activity">
    <reaction evidence="16">
        <text>a quinol + 2 Fe(III)-[cytochrome c](out) = a quinone + 2 Fe(II)-[cytochrome c](out) + 2 H(+)(out)</text>
        <dbReference type="Rhea" id="RHEA:11484"/>
        <dbReference type="Rhea" id="RHEA-COMP:10350"/>
        <dbReference type="Rhea" id="RHEA-COMP:14399"/>
        <dbReference type="ChEBI" id="CHEBI:15378"/>
        <dbReference type="ChEBI" id="CHEBI:24646"/>
        <dbReference type="ChEBI" id="CHEBI:29033"/>
        <dbReference type="ChEBI" id="CHEBI:29034"/>
        <dbReference type="ChEBI" id="CHEBI:132124"/>
        <dbReference type="EC" id="7.1.1.8"/>
    </reaction>
</comment>
<keyword evidence="6" id="KW-1003">Cell membrane</keyword>
<evidence type="ECO:0000256" key="12">
    <source>
        <dbReference type="ARBA" id="ARBA00022982"/>
    </source>
</evidence>
<dbReference type="SUPFAM" id="SSF81342">
    <property type="entry name" value="Transmembrane di-heme cytochromes"/>
    <property type="match status" value="1"/>
</dbReference>
<evidence type="ECO:0000313" key="21">
    <source>
        <dbReference type="Proteomes" id="UP000320216"/>
    </source>
</evidence>
<dbReference type="GO" id="GO:0016491">
    <property type="term" value="F:oxidoreductase activity"/>
    <property type="evidence" value="ECO:0007669"/>
    <property type="project" value="InterPro"/>
</dbReference>
<comment type="subcellular location">
    <subcellularLocation>
        <location evidence="2">Cell membrane</location>
        <topology evidence="2">Multi-pass membrane protein</topology>
    </subcellularLocation>
</comment>
<dbReference type="GO" id="GO:0008121">
    <property type="term" value="F:quinol-cytochrome-c reductase activity"/>
    <property type="evidence" value="ECO:0007669"/>
    <property type="project" value="UniProtKB-EC"/>
</dbReference>
<accession>A0A5B8LZB4</accession>
<keyword evidence="8" id="KW-0679">Respiratory chain</keyword>
<evidence type="ECO:0000256" key="9">
    <source>
        <dbReference type="ARBA" id="ARBA00022692"/>
    </source>
</evidence>
<dbReference type="GO" id="GO:0005886">
    <property type="term" value="C:plasma membrane"/>
    <property type="evidence" value="ECO:0007669"/>
    <property type="project" value="UniProtKB-SubCell"/>
</dbReference>
<evidence type="ECO:0000256" key="5">
    <source>
        <dbReference type="ARBA" id="ARBA00022448"/>
    </source>
</evidence>
<feature type="transmembrane region" description="Helical" evidence="18">
    <location>
        <begin position="215"/>
        <end position="239"/>
    </location>
</feature>
<proteinExistence type="predicted"/>
<dbReference type="OrthoDB" id="9804503at2"/>
<evidence type="ECO:0000256" key="15">
    <source>
        <dbReference type="ARBA" id="ARBA00023136"/>
    </source>
</evidence>
<dbReference type="AlphaFoldDB" id="A0A5B8LZB4"/>
<evidence type="ECO:0000256" key="8">
    <source>
        <dbReference type="ARBA" id="ARBA00022660"/>
    </source>
</evidence>
<keyword evidence="10" id="KW-0479">Metal-binding</keyword>
<keyword evidence="21" id="KW-1185">Reference proteome</keyword>
<feature type="transmembrane region" description="Helical" evidence="18">
    <location>
        <begin position="260"/>
        <end position="288"/>
    </location>
</feature>
<evidence type="ECO:0000256" key="11">
    <source>
        <dbReference type="ARBA" id="ARBA00022967"/>
    </source>
</evidence>
<dbReference type="InterPro" id="IPR016174">
    <property type="entry name" value="Di-haem_cyt_TM"/>
</dbReference>
<evidence type="ECO:0000256" key="4">
    <source>
        <dbReference type="ARBA" id="ARBA00016116"/>
    </source>
</evidence>
<name>A0A5B8LZB4_9MICO</name>
<organism evidence="20 21">
    <name type="scientific">Humibacter ginsenosidimutans</name>
    <dbReference type="NCBI Taxonomy" id="2599293"/>
    <lineage>
        <taxon>Bacteria</taxon>
        <taxon>Bacillati</taxon>
        <taxon>Actinomycetota</taxon>
        <taxon>Actinomycetes</taxon>
        <taxon>Micrococcales</taxon>
        <taxon>Microbacteriaceae</taxon>
        <taxon>Humibacter</taxon>
    </lineage>
</organism>
<keyword evidence="12" id="KW-0249">Electron transport</keyword>
<sequence>MTATTAADTTAKKRSFTAAAANYIDERTSISGVVKEFGRKIFPDHWSFLLGEIALYSFVVILITGTFLTFFFQASQADVIYHGSWVPLKGIQMSAAMNSTLNISFDIRGGLLVRQIHHWAALLFVASIGLHMLRIFFTGAFRKPRELNWVIGFTLFVLAMAEGFTGYSLPDDLLSGNGLRIIDGLIKGIPVVGTWMSFLLFGGEFPGTAIVGRLYTLHILLLPALVVAFVALHLVFVVVHKHTQYAGPGRTQQNVSGFPILPVYAAKAGGFFFIVFGVLALIASLFTINPIWMYGPYDPSPVSAGTQPDWYIGFADGMLRLIPPHWEFVWLDRTWSFNIIVPVVVLVLFLVLVAIYPFIEAWVSGDKREHHILDRPRNQATRTAIGAAGVTFYAVMWAAASSDLVATHFKLTMEGVIHTLQVTLILGPIVAYFITKRICIALQKKDRSIALHGYESGRIVKLPGGEFIEVHQQLDEYERWRLVSQETYQPLMLRPNSRGKITFSNRLRAGMSRWFFEDRLEPVTNKELESGHGHH</sequence>
<feature type="transmembrane region" description="Helical" evidence="18">
    <location>
        <begin position="415"/>
        <end position="435"/>
    </location>
</feature>
<keyword evidence="15 18" id="KW-0472">Membrane</keyword>
<keyword evidence="5" id="KW-0813">Transport</keyword>
<reference evidence="20 21" key="1">
    <citation type="submission" date="2019-07" db="EMBL/GenBank/DDBJ databases">
        <title>Full genome sequence of Humibacter sp. WJ7-1.</title>
        <authorList>
            <person name="Im W.-T."/>
        </authorList>
    </citation>
    <scope>NUCLEOTIDE SEQUENCE [LARGE SCALE GENOMIC DNA]</scope>
    <source>
        <strain evidence="20 21">WJ7-1</strain>
    </source>
</reference>
<keyword evidence="7" id="KW-0349">Heme</keyword>
<evidence type="ECO:0000256" key="14">
    <source>
        <dbReference type="ARBA" id="ARBA00023004"/>
    </source>
</evidence>
<evidence type="ECO:0000256" key="1">
    <source>
        <dbReference type="ARBA" id="ARBA00001971"/>
    </source>
</evidence>
<dbReference type="GO" id="GO:0046872">
    <property type="term" value="F:metal ion binding"/>
    <property type="evidence" value="ECO:0007669"/>
    <property type="project" value="UniProtKB-KW"/>
</dbReference>
<dbReference type="PANTHER" id="PTHR19271:SF16">
    <property type="entry name" value="CYTOCHROME B"/>
    <property type="match status" value="1"/>
</dbReference>
<evidence type="ECO:0000256" key="6">
    <source>
        <dbReference type="ARBA" id="ARBA00022475"/>
    </source>
</evidence>
<dbReference type="InterPro" id="IPR005797">
    <property type="entry name" value="Cyt_b/b6_N"/>
</dbReference>
<evidence type="ECO:0000256" key="7">
    <source>
        <dbReference type="ARBA" id="ARBA00022617"/>
    </source>
</evidence>
<keyword evidence="14" id="KW-0408">Iron</keyword>
<dbReference type="KEGG" id="huw:FPZ11_01805"/>
<evidence type="ECO:0000313" key="20">
    <source>
        <dbReference type="EMBL" id="QDZ13697.1"/>
    </source>
</evidence>